<reference evidence="1" key="1">
    <citation type="journal article" date="2020" name="Stud. Mycol.">
        <title>101 Dothideomycetes genomes: a test case for predicting lifestyles and emergence of pathogens.</title>
        <authorList>
            <person name="Haridas S."/>
            <person name="Albert R."/>
            <person name="Binder M."/>
            <person name="Bloem J."/>
            <person name="Labutti K."/>
            <person name="Salamov A."/>
            <person name="Andreopoulos B."/>
            <person name="Baker S."/>
            <person name="Barry K."/>
            <person name="Bills G."/>
            <person name="Bluhm B."/>
            <person name="Cannon C."/>
            <person name="Castanera R."/>
            <person name="Culley D."/>
            <person name="Daum C."/>
            <person name="Ezra D."/>
            <person name="Gonzalez J."/>
            <person name="Henrissat B."/>
            <person name="Kuo A."/>
            <person name="Liang C."/>
            <person name="Lipzen A."/>
            <person name="Lutzoni F."/>
            <person name="Magnuson J."/>
            <person name="Mondo S."/>
            <person name="Nolan M."/>
            <person name="Ohm R."/>
            <person name="Pangilinan J."/>
            <person name="Park H.-J."/>
            <person name="Ramirez L."/>
            <person name="Alfaro M."/>
            <person name="Sun H."/>
            <person name="Tritt A."/>
            <person name="Yoshinaga Y."/>
            <person name="Zwiers L.-H."/>
            <person name="Turgeon B."/>
            <person name="Goodwin S."/>
            <person name="Spatafora J."/>
            <person name="Crous P."/>
            <person name="Grigoriev I."/>
        </authorList>
    </citation>
    <scope>NUCLEOTIDE SEQUENCE</scope>
    <source>
        <strain evidence="1">CBS 262.69</strain>
    </source>
</reference>
<protein>
    <submittedName>
        <fullName evidence="1">Uncharacterized protein</fullName>
    </submittedName>
</protein>
<organism evidence="1 2">
    <name type="scientific">Trichodelitschia bisporula</name>
    <dbReference type="NCBI Taxonomy" id="703511"/>
    <lineage>
        <taxon>Eukaryota</taxon>
        <taxon>Fungi</taxon>
        <taxon>Dikarya</taxon>
        <taxon>Ascomycota</taxon>
        <taxon>Pezizomycotina</taxon>
        <taxon>Dothideomycetes</taxon>
        <taxon>Dothideomycetes incertae sedis</taxon>
        <taxon>Phaeotrichales</taxon>
        <taxon>Phaeotrichaceae</taxon>
        <taxon>Trichodelitschia</taxon>
    </lineage>
</organism>
<keyword evidence="2" id="KW-1185">Reference proteome</keyword>
<evidence type="ECO:0000313" key="1">
    <source>
        <dbReference type="EMBL" id="KAF2399913.1"/>
    </source>
</evidence>
<evidence type="ECO:0000313" key="2">
    <source>
        <dbReference type="Proteomes" id="UP000799640"/>
    </source>
</evidence>
<accession>A0A6G1HV24</accession>
<name>A0A6G1HV24_9PEZI</name>
<dbReference type="Proteomes" id="UP000799640">
    <property type="component" value="Unassembled WGS sequence"/>
</dbReference>
<proteinExistence type="predicted"/>
<dbReference type="EMBL" id="ML996696">
    <property type="protein sequence ID" value="KAF2399913.1"/>
    <property type="molecule type" value="Genomic_DNA"/>
</dbReference>
<sequence>MSRGRRSGYPRWHIGLNDGHAVRRGDGPAGWGWLGLGGARYLHLAIAVLASRHRCAIMPRGKIRWEGPSHRWAELVASSPTPSPQNVTQMGGQAGALVRRLVRTANYRATTAQLPRPARRRNVARNRAPGSQIEGAGPWHTISCQRAAAIHLCTAGLRRAFHAGTRGLSAMSLPRFVGSFRSRSHPGARRPAP</sequence>
<dbReference type="AlphaFoldDB" id="A0A6G1HV24"/>
<gene>
    <name evidence="1" type="ORF">EJ06DRAFT_38885</name>
</gene>